<keyword evidence="3 10" id="KW-0132">Cell division</keyword>
<dbReference type="HAMAP" id="MF_02019">
    <property type="entry name" value="MurF"/>
    <property type="match status" value="1"/>
</dbReference>
<comment type="function">
    <text evidence="10 11">Involved in cell wall formation. Catalyzes the final step in the synthesis of UDP-N-acetylmuramoyl-pentapeptide, the precursor of murein.</text>
</comment>
<comment type="catalytic activity">
    <reaction evidence="10 11">
        <text>D-alanyl-D-alanine + UDP-N-acetyl-alpha-D-muramoyl-L-alanyl-gamma-D-glutamyl-meso-2,6-diaminopimelate + ATP = UDP-N-acetyl-alpha-D-muramoyl-L-alanyl-gamma-D-glutamyl-meso-2,6-diaminopimeloyl-D-alanyl-D-alanine + ADP + phosphate + H(+)</text>
        <dbReference type="Rhea" id="RHEA:28374"/>
        <dbReference type="ChEBI" id="CHEBI:15378"/>
        <dbReference type="ChEBI" id="CHEBI:30616"/>
        <dbReference type="ChEBI" id="CHEBI:43474"/>
        <dbReference type="ChEBI" id="CHEBI:57822"/>
        <dbReference type="ChEBI" id="CHEBI:61386"/>
        <dbReference type="ChEBI" id="CHEBI:83905"/>
        <dbReference type="ChEBI" id="CHEBI:456216"/>
        <dbReference type="EC" id="6.3.2.10"/>
    </reaction>
</comment>
<evidence type="ECO:0000256" key="9">
    <source>
        <dbReference type="ARBA" id="ARBA00023316"/>
    </source>
</evidence>
<dbReference type="GO" id="GO:0008360">
    <property type="term" value="P:regulation of cell shape"/>
    <property type="evidence" value="ECO:0007669"/>
    <property type="project" value="UniProtKB-KW"/>
</dbReference>
<dbReference type="GO" id="GO:0005737">
    <property type="term" value="C:cytoplasm"/>
    <property type="evidence" value="ECO:0007669"/>
    <property type="project" value="UniProtKB-SubCell"/>
</dbReference>
<proteinExistence type="inferred from homology"/>
<keyword evidence="8 10" id="KW-0131">Cell cycle</keyword>
<name>A0A0R2RJM9_9BACT</name>
<gene>
    <name evidence="10" type="primary">murF</name>
    <name evidence="15" type="ORF">ABR82_01265</name>
</gene>
<evidence type="ECO:0000256" key="4">
    <source>
        <dbReference type="ARBA" id="ARBA00022741"/>
    </source>
</evidence>
<keyword evidence="5 10" id="KW-0067">ATP-binding</keyword>
<dbReference type="SUPFAM" id="SSF63418">
    <property type="entry name" value="MurE/MurF N-terminal domain"/>
    <property type="match status" value="1"/>
</dbReference>
<evidence type="ECO:0000259" key="12">
    <source>
        <dbReference type="Pfam" id="PF01225"/>
    </source>
</evidence>
<evidence type="ECO:0000313" key="16">
    <source>
        <dbReference type="Proteomes" id="UP000051269"/>
    </source>
</evidence>
<dbReference type="InterPro" id="IPR013221">
    <property type="entry name" value="Mur_ligase_cen"/>
</dbReference>
<reference evidence="15 16" key="1">
    <citation type="submission" date="2015-10" db="EMBL/GenBank/DDBJ databases">
        <title>Metagenome-Assembled Genomes uncover a global brackish microbiome.</title>
        <authorList>
            <person name="Hugerth L.W."/>
            <person name="Larsson J."/>
            <person name="Alneberg J."/>
            <person name="Lindh M.V."/>
            <person name="Legrand C."/>
            <person name="Pinhassi J."/>
            <person name="Andersson A.F."/>
        </authorList>
    </citation>
    <scope>NUCLEOTIDE SEQUENCE [LARGE SCALE GENOMIC DNA]</scope>
    <source>
        <strain evidence="15">BACL18 MAG-120507-bin52</strain>
    </source>
</reference>
<dbReference type="Pfam" id="PF08245">
    <property type="entry name" value="Mur_ligase_M"/>
    <property type="match status" value="1"/>
</dbReference>
<keyword evidence="6 10" id="KW-0133">Cell shape</keyword>
<comment type="caution">
    <text evidence="15">The sequence shown here is derived from an EMBL/GenBank/DDBJ whole genome shotgun (WGS) entry which is preliminary data.</text>
</comment>
<dbReference type="PANTHER" id="PTHR43024:SF1">
    <property type="entry name" value="UDP-N-ACETYLMURAMOYL-TRIPEPTIDE--D-ALANYL-D-ALANINE LIGASE"/>
    <property type="match status" value="1"/>
</dbReference>
<evidence type="ECO:0000256" key="1">
    <source>
        <dbReference type="ARBA" id="ARBA00022490"/>
    </source>
</evidence>
<keyword evidence="7 10" id="KW-0573">Peptidoglycan synthesis</keyword>
<dbReference type="SUPFAM" id="SSF53623">
    <property type="entry name" value="MurD-like peptide ligases, catalytic domain"/>
    <property type="match status" value="1"/>
</dbReference>
<evidence type="ECO:0000259" key="14">
    <source>
        <dbReference type="Pfam" id="PF08245"/>
    </source>
</evidence>
<evidence type="ECO:0000256" key="3">
    <source>
        <dbReference type="ARBA" id="ARBA00022618"/>
    </source>
</evidence>
<evidence type="ECO:0000256" key="7">
    <source>
        <dbReference type="ARBA" id="ARBA00022984"/>
    </source>
</evidence>
<dbReference type="InterPro" id="IPR004101">
    <property type="entry name" value="Mur_ligase_C"/>
</dbReference>
<keyword evidence="4 10" id="KW-0547">Nucleotide-binding</keyword>
<dbReference type="EMBL" id="LIBO01000034">
    <property type="protein sequence ID" value="KRO62789.1"/>
    <property type="molecule type" value="Genomic_DNA"/>
</dbReference>
<evidence type="ECO:0000256" key="6">
    <source>
        <dbReference type="ARBA" id="ARBA00022960"/>
    </source>
</evidence>
<dbReference type="NCBIfam" id="TIGR01143">
    <property type="entry name" value="murF"/>
    <property type="match status" value="1"/>
</dbReference>
<dbReference type="GO" id="GO:0051301">
    <property type="term" value="P:cell division"/>
    <property type="evidence" value="ECO:0007669"/>
    <property type="project" value="UniProtKB-KW"/>
</dbReference>
<sequence>MKSLSLSTLAELAGAEIISGNGERVASGVGIDSRTIRPGELFVAIRGAKQDGHEHIKEAAEKGAIAALVEKLGSGKIPTGFTYLRVADTQKALQKLAHGYRRLLAVRVASVTGSSGKSSTKEMLAAVLETTGPTHRTPGNLNNHFGVPLTLLGIGAEDRWAVVELAMNSPGEIGALAELAEPEVGVVTNIGWAHIEGMGSKEATAKEKGALYRALPANGLAVSNADDPMEKITLEGCRARVVRVGSSAGADYRLGDLSCEGGSTRFVCEGPRGKMAVRIPVPGAHMAMNAAQAWAAGVELGVEPQVAATALEKIRLPAGRVKLEKLGEGWLLDDSYNANPDSLLAGLQTLEELPGKGRNVALLGAMAELGSFGELLHEESGGAVARRKIGLCLVVGEDGKYLVEGAKKVRPGDWIRWFPKKEELIRVYRESAQAGDRILVKGSRREGMEVVAEQLRGKK</sequence>
<feature type="domain" description="Mur ligase C-terminal" evidence="13">
    <location>
        <begin position="328"/>
        <end position="444"/>
    </location>
</feature>
<dbReference type="Pfam" id="PF01225">
    <property type="entry name" value="Mur_ligase"/>
    <property type="match status" value="1"/>
</dbReference>
<dbReference type="InterPro" id="IPR000713">
    <property type="entry name" value="Mur_ligase_N"/>
</dbReference>
<keyword evidence="1 10" id="KW-0963">Cytoplasm</keyword>
<comment type="similarity">
    <text evidence="10">Belongs to the MurCDEF family. MurF subfamily.</text>
</comment>
<evidence type="ECO:0000256" key="10">
    <source>
        <dbReference type="HAMAP-Rule" id="MF_02019"/>
    </source>
</evidence>
<evidence type="ECO:0000256" key="5">
    <source>
        <dbReference type="ARBA" id="ARBA00022840"/>
    </source>
</evidence>
<dbReference type="Gene3D" id="3.40.1390.10">
    <property type="entry name" value="MurE/MurF, N-terminal domain"/>
    <property type="match status" value="1"/>
</dbReference>
<comment type="pathway">
    <text evidence="10 11">Cell wall biogenesis; peptidoglycan biosynthesis.</text>
</comment>
<evidence type="ECO:0000259" key="13">
    <source>
        <dbReference type="Pfam" id="PF02875"/>
    </source>
</evidence>
<dbReference type="InterPro" id="IPR005863">
    <property type="entry name" value="UDP-N-AcMur_synth"/>
</dbReference>
<evidence type="ECO:0000256" key="11">
    <source>
        <dbReference type="RuleBase" id="RU004136"/>
    </source>
</evidence>
<evidence type="ECO:0000256" key="2">
    <source>
        <dbReference type="ARBA" id="ARBA00022598"/>
    </source>
</evidence>
<dbReference type="SUPFAM" id="SSF53244">
    <property type="entry name" value="MurD-like peptide ligases, peptide-binding domain"/>
    <property type="match status" value="1"/>
</dbReference>
<dbReference type="Gene3D" id="3.90.190.20">
    <property type="entry name" value="Mur ligase, C-terminal domain"/>
    <property type="match status" value="1"/>
</dbReference>
<dbReference type="GO" id="GO:0009252">
    <property type="term" value="P:peptidoglycan biosynthetic process"/>
    <property type="evidence" value="ECO:0007669"/>
    <property type="project" value="UniProtKB-UniRule"/>
</dbReference>
<dbReference type="AlphaFoldDB" id="A0A0R2RJM9"/>
<keyword evidence="2 10" id="KW-0436">Ligase</keyword>
<dbReference type="Pfam" id="PF02875">
    <property type="entry name" value="Mur_ligase_C"/>
    <property type="match status" value="1"/>
</dbReference>
<keyword evidence="9 10" id="KW-0961">Cell wall biogenesis/degradation</keyword>
<dbReference type="GO" id="GO:0008766">
    <property type="term" value="F:UDP-N-acetylmuramoylalanyl-D-glutamyl-2,6-diaminopimelate-D-alanyl-D-alanine ligase activity"/>
    <property type="evidence" value="ECO:0007669"/>
    <property type="project" value="RHEA"/>
</dbReference>
<protein>
    <recommendedName>
        <fullName evidence="10 11">UDP-N-acetylmuramoyl-tripeptide--D-alanyl-D-alanine ligase</fullName>
        <ecNumber evidence="10 11">6.3.2.10</ecNumber>
    </recommendedName>
    <alternativeName>
        <fullName evidence="10">D-alanyl-D-alanine-adding enzyme</fullName>
    </alternativeName>
</protein>
<dbReference type="InterPro" id="IPR036565">
    <property type="entry name" value="Mur-like_cat_sf"/>
</dbReference>
<organism evidence="15 16">
    <name type="scientific">Verrucomicrobia subdivision 6 bacterium BACL9 MAG-120507-bin52</name>
    <dbReference type="NCBI Taxonomy" id="1655590"/>
    <lineage>
        <taxon>Bacteria</taxon>
        <taxon>Pseudomonadati</taxon>
        <taxon>Verrucomicrobiota</taxon>
        <taxon>Verrucomicrobiia</taxon>
        <taxon>Verrucomicrobiales</taxon>
        <taxon>Verrucomicrobia subdivision 6</taxon>
    </lineage>
</organism>
<dbReference type="GO" id="GO:0071555">
    <property type="term" value="P:cell wall organization"/>
    <property type="evidence" value="ECO:0007669"/>
    <property type="project" value="UniProtKB-KW"/>
</dbReference>
<feature type="domain" description="Mur ligase N-terminal catalytic" evidence="12">
    <location>
        <begin position="27"/>
        <end position="99"/>
    </location>
</feature>
<dbReference type="GO" id="GO:0005524">
    <property type="term" value="F:ATP binding"/>
    <property type="evidence" value="ECO:0007669"/>
    <property type="project" value="UniProtKB-UniRule"/>
</dbReference>
<feature type="domain" description="Mur ligase central" evidence="14">
    <location>
        <begin position="111"/>
        <end position="296"/>
    </location>
</feature>
<dbReference type="UniPathway" id="UPA00219"/>
<comment type="subcellular location">
    <subcellularLocation>
        <location evidence="10 11">Cytoplasm</location>
    </subcellularLocation>
</comment>
<dbReference type="GO" id="GO:0047480">
    <property type="term" value="F:UDP-N-acetylmuramoyl-tripeptide-D-alanyl-D-alanine ligase activity"/>
    <property type="evidence" value="ECO:0007669"/>
    <property type="project" value="UniProtKB-UniRule"/>
</dbReference>
<evidence type="ECO:0000313" key="15">
    <source>
        <dbReference type="EMBL" id="KRO62789.1"/>
    </source>
</evidence>
<dbReference type="InterPro" id="IPR051046">
    <property type="entry name" value="MurCDEF_CellWall_CoF430Synth"/>
</dbReference>
<dbReference type="Gene3D" id="3.40.1190.10">
    <property type="entry name" value="Mur-like, catalytic domain"/>
    <property type="match status" value="1"/>
</dbReference>
<dbReference type="EC" id="6.3.2.10" evidence="10 11"/>
<evidence type="ECO:0000256" key="8">
    <source>
        <dbReference type="ARBA" id="ARBA00023306"/>
    </source>
</evidence>
<accession>A0A0R2RJM9</accession>
<dbReference type="InterPro" id="IPR036615">
    <property type="entry name" value="Mur_ligase_C_dom_sf"/>
</dbReference>
<dbReference type="PANTHER" id="PTHR43024">
    <property type="entry name" value="UDP-N-ACETYLMURAMOYL-TRIPEPTIDE--D-ALANYL-D-ALANINE LIGASE"/>
    <property type="match status" value="1"/>
</dbReference>
<comment type="caution">
    <text evidence="10">Lacks conserved residue(s) required for the propagation of feature annotation.</text>
</comment>
<dbReference type="Proteomes" id="UP000051269">
    <property type="component" value="Unassembled WGS sequence"/>
</dbReference>
<dbReference type="InterPro" id="IPR035911">
    <property type="entry name" value="MurE/MurF_N"/>
</dbReference>